<dbReference type="Proteomes" id="UP000094291">
    <property type="component" value="Unassembled WGS sequence"/>
</dbReference>
<dbReference type="EMBL" id="MDTQ01000001">
    <property type="protein sequence ID" value="ODC02339.1"/>
    <property type="molecule type" value="Genomic_DNA"/>
</dbReference>
<dbReference type="InterPro" id="IPR010432">
    <property type="entry name" value="RDD"/>
</dbReference>
<keyword evidence="9" id="KW-1185">Reference proteome</keyword>
<reference evidence="8 9" key="1">
    <citation type="submission" date="2016-08" db="EMBL/GenBank/DDBJ databases">
        <authorList>
            <person name="Seilhamer J.J."/>
        </authorList>
    </citation>
    <scope>NUCLEOTIDE SEQUENCE [LARGE SCALE GENOMIC DNA]</scope>
    <source>
        <strain evidence="8 9">PH27A</strain>
    </source>
</reference>
<dbReference type="Pfam" id="PF06271">
    <property type="entry name" value="RDD"/>
    <property type="match status" value="1"/>
</dbReference>
<accession>A0A1E2V5T5</accession>
<evidence type="ECO:0000256" key="3">
    <source>
        <dbReference type="ARBA" id="ARBA00022692"/>
    </source>
</evidence>
<feature type="domain" description="RDD" evidence="7">
    <location>
        <begin position="15"/>
        <end position="137"/>
    </location>
</feature>
<dbReference type="InterPro" id="IPR051791">
    <property type="entry name" value="Pra-immunoreactive"/>
</dbReference>
<keyword evidence="5 6" id="KW-0472">Membrane</keyword>
<evidence type="ECO:0000313" key="8">
    <source>
        <dbReference type="EMBL" id="ODC02339.1"/>
    </source>
</evidence>
<evidence type="ECO:0000259" key="7">
    <source>
        <dbReference type="Pfam" id="PF06271"/>
    </source>
</evidence>
<dbReference type="AlphaFoldDB" id="A0A1E2V5T5"/>
<evidence type="ECO:0000256" key="4">
    <source>
        <dbReference type="ARBA" id="ARBA00022989"/>
    </source>
</evidence>
<sequence>MAVHQFPQADDVYPAGLLRRLGAMIYDGLLIIALAMVISGIGVLLNHGEAVQHPAFSAVIWMSISLFFAFFWRKNGQTLGMQAWRLRVQTDQAQPINFRQTVLRLVGGLAAWACLGLGFFWLLWDPEKRAWPDLLSGTRIMVIPAQKHKKQTN</sequence>
<keyword evidence="3 6" id="KW-0812">Transmembrane</keyword>
<feature type="transmembrane region" description="Helical" evidence="6">
    <location>
        <begin position="24"/>
        <end position="45"/>
    </location>
</feature>
<dbReference type="PANTHER" id="PTHR36115:SF10">
    <property type="entry name" value="RDD DOMAIN-CONTAINING PROTEIN"/>
    <property type="match status" value="1"/>
</dbReference>
<dbReference type="OrthoDB" id="9793824at2"/>
<evidence type="ECO:0000256" key="5">
    <source>
        <dbReference type="ARBA" id="ARBA00023136"/>
    </source>
</evidence>
<gene>
    <name evidence="8" type="ORF">BFW38_01065</name>
</gene>
<name>A0A1E2V5T5_9GAMM</name>
<keyword evidence="2" id="KW-1003">Cell membrane</keyword>
<evidence type="ECO:0000256" key="2">
    <source>
        <dbReference type="ARBA" id="ARBA00022475"/>
    </source>
</evidence>
<dbReference type="PANTHER" id="PTHR36115">
    <property type="entry name" value="PROLINE-RICH ANTIGEN HOMOLOG-RELATED"/>
    <property type="match status" value="1"/>
</dbReference>
<proteinExistence type="predicted"/>
<evidence type="ECO:0000256" key="1">
    <source>
        <dbReference type="ARBA" id="ARBA00004651"/>
    </source>
</evidence>
<evidence type="ECO:0000313" key="9">
    <source>
        <dbReference type="Proteomes" id="UP000094291"/>
    </source>
</evidence>
<dbReference type="RefSeq" id="WP_068996723.1">
    <property type="nucleotide sequence ID" value="NZ_MDTQ01000001.1"/>
</dbReference>
<comment type="caution">
    <text evidence="8">The sequence shown here is derived from an EMBL/GenBank/DDBJ whole genome shotgun (WGS) entry which is preliminary data.</text>
</comment>
<evidence type="ECO:0000256" key="6">
    <source>
        <dbReference type="SAM" id="Phobius"/>
    </source>
</evidence>
<dbReference type="GO" id="GO:0005886">
    <property type="term" value="C:plasma membrane"/>
    <property type="evidence" value="ECO:0007669"/>
    <property type="project" value="UniProtKB-SubCell"/>
</dbReference>
<dbReference type="STRING" id="197479.BFW38_01065"/>
<feature type="transmembrane region" description="Helical" evidence="6">
    <location>
        <begin position="102"/>
        <end position="124"/>
    </location>
</feature>
<organism evidence="8 9">
    <name type="scientific">Terasakiispira papahanaumokuakeensis</name>
    <dbReference type="NCBI Taxonomy" id="197479"/>
    <lineage>
        <taxon>Bacteria</taxon>
        <taxon>Pseudomonadati</taxon>
        <taxon>Pseudomonadota</taxon>
        <taxon>Gammaproteobacteria</taxon>
        <taxon>Oceanospirillales</taxon>
        <taxon>Terasakiispira</taxon>
    </lineage>
</organism>
<comment type="subcellular location">
    <subcellularLocation>
        <location evidence="1">Cell membrane</location>
        <topology evidence="1">Multi-pass membrane protein</topology>
    </subcellularLocation>
</comment>
<feature type="transmembrane region" description="Helical" evidence="6">
    <location>
        <begin position="51"/>
        <end position="72"/>
    </location>
</feature>
<keyword evidence="4 6" id="KW-1133">Transmembrane helix</keyword>
<protein>
    <recommendedName>
        <fullName evidence="7">RDD domain-containing protein</fullName>
    </recommendedName>
</protein>